<accession>A0ABP9E3D6</accession>
<proteinExistence type="predicted"/>
<evidence type="ECO:0000313" key="1">
    <source>
        <dbReference type="EMBL" id="GAA4866280.1"/>
    </source>
</evidence>
<protein>
    <submittedName>
        <fullName evidence="1">Uncharacterized protein</fullName>
    </submittedName>
</protein>
<keyword evidence="2" id="KW-1185">Reference proteome</keyword>
<organism evidence="1 2">
    <name type="scientific">Kitasatospora terrestris</name>
    <dbReference type="NCBI Taxonomy" id="258051"/>
    <lineage>
        <taxon>Bacteria</taxon>
        <taxon>Bacillati</taxon>
        <taxon>Actinomycetota</taxon>
        <taxon>Actinomycetes</taxon>
        <taxon>Kitasatosporales</taxon>
        <taxon>Streptomycetaceae</taxon>
        <taxon>Kitasatospora</taxon>
    </lineage>
</organism>
<evidence type="ECO:0000313" key="2">
    <source>
        <dbReference type="Proteomes" id="UP001501752"/>
    </source>
</evidence>
<reference evidence="2" key="1">
    <citation type="journal article" date="2019" name="Int. J. Syst. Evol. Microbiol.">
        <title>The Global Catalogue of Microorganisms (GCM) 10K type strain sequencing project: providing services to taxonomists for standard genome sequencing and annotation.</title>
        <authorList>
            <consortium name="The Broad Institute Genomics Platform"/>
            <consortium name="The Broad Institute Genome Sequencing Center for Infectious Disease"/>
            <person name="Wu L."/>
            <person name="Ma J."/>
        </authorList>
    </citation>
    <scope>NUCLEOTIDE SEQUENCE [LARGE SCALE GENOMIC DNA]</scope>
    <source>
        <strain evidence="2">JCM 13006</strain>
    </source>
</reference>
<dbReference type="Proteomes" id="UP001501752">
    <property type="component" value="Unassembled WGS sequence"/>
</dbReference>
<name>A0ABP9E3D6_9ACTN</name>
<dbReference type="RefSeq" id="WP_345699184.1">
    <property type="nucleotide sequence ID" value="NZ_BAABIS010000001.1"/>
</dbReference>
<sequence>MHATVASPLLSPVSAMLSGTARAVALYASDMPSTCRFSTTGEAQVEAWIAQGVARLGLDRVRSGGAFLKSYNLHLTGCRPGQPDDKAYRQHFPSARRISRAQDVAGMLALTQAHRAAAPEELAEVIPFPHPQAPAVSALTA</sequence>
<dbReference type="EMBL" id="BAABIS010000001">
    <property type="protein sequence ID" value="GAA4866280.1"/>
    <property type="molecule type" value="Genomic_DNA"/>
</dbReference>
<comment type="caution">
    <text evidence="1">The sequence shown here is derived from an EMBL/GenBank/DDBJ whole genome shotgun (WGS) entry which is preliminary data.</text>
</comment>
<gene>
    <name evidence="1" type="ORF">GCM10023235_50870</name>
</gene>